<proteinExistence type="predicted"/>
<organism evidence="3 4">
    <name type="scientific">Venturia inaequalis</name>
    <name type="common">Apple scab fungus</name>
    <dbReference type="NCBI Taxonomy" id="5025"/>
    <lineage>
        <taxon>Eukaryota</taxon>
        <taxon>Fungi</taxon>
        <taxon>Dikarya</taxon>
        <taxon>Ascomycota</taxon>
        <taxon>Pezizomycotina</taxon>
        <taxon>Dothideomycetes</taxon>
        <taxon>Pleosporomycetidae</taxon>
        <taxon>Venturiales</taxon>
        <taxon>Venturiaceae</taxon>
        <taxon>Venturia</taxon>
    </lineage>
</organism>
<name>A0A8H3VK62_VENIN</name>
<accession>A0A8H3VK62</accession>
<feature type="transmembrane region" description="Helical" evidence="2">
    <location>
        <begin position="386"/>
        <end position="408"/>
    </location>
</feature>
<dbReference type="EMBL" id="WNWR01000195">
    <property type="protein sequence ID" value="KAE9989286.1"/>
    <property type="molecule type" value="Genomic_DNA"/>
</dbReference>
<dbReference type="Proteomes" id="UP000490939">
    <property type="component" value="Unassembled WGS sequence"/>
</dbReference>
<comment type="caution">
    <text evidence="3">The sequence shown here is derived from an EMBL/GenBank/DDBJ whole genome shotgun (WGS) entry which is preliminary data.</text>
</comment>
<feature type="region of interest" description="Disordered" evidence="1">
    <location>
        <begin position="77"/>
        <end position="100"/>
    </location>
</feature>
<keyword evidence="2" id="KW-0472">Membrane</keyword>
<evidence type="ECO:0000256" key="2">
    <source>
        <dbReference type="SAM" id="Phobius"/>
    </source>
</evidence>
<dbReference type="AlphaFoldDB" id="A0A8H3VK62"/>
<reference evidence="3 4" key="1">
    <citation type="submission" date="2019-07" db="EMBL/GenBank/DDBJ databases">
        <title>Venturia inaequalis Genome Resource.</title>
        <authorList>
            <person name="Lichtner F.J."/>
        </authorList>
    </citation>
    <scope>NUCLEOTIDE SEQUENCE [LARGE SCALE GENOMIC DNA]</scope>
    <source>
        <strain evidence="3 4">DMI_063113</strain>
    </source>
</reference>
<dbReference type="PANTHER" id="PTHR40368">
    <property type="entry name" value="YALI0F14399P"/>
    <property type="match status" value="1"/>
</dbReference>
<evidence type="ECO:0000313" key="3">
    <source>
        <dbReference type="EMBL" id="KAE9989286.1"/>
    </source>
</evidence>
<keyword evidence="2" id="KW-0812">Transmembrane</keyword>
<sequence>MEIRRVAQSLFRSQTLLTSALLSASSPRTTTPFTNRALPSFTCHSCRKFSVHPQLQRDEYDPNGPLKGIQPISISAEKESGSSLDDFDKPSTWPKTGQQYPDTYKPVFKHKYSGIEELMFPDSDQFTQIETLPRERVVTELPIHLNARTGRTLDVDPGKPNDLGAKMRQLDGLVARNKIRSDFQKQRFHERGGDLIPVTCLNRTLDTGEHITDSHGNLQYIPFPTCDETKRPLELRHGLSTTLNCTFTMTDPLFHTFEFYIHNDAPLSCRIPSSPLSNTASDLITGSAKSGSVGAESTAYTPLIMGLSGTLQLSHVHIAHELNMLLHTDPTPAQKNKIESAAAYSISPSTKNTKLIIGDPLTMSFHIRWYQGSYLPASNMRGYHGFWSTLSYCIFAAGASAAICIVYFRGIDLPRRLRFHGSNRLGGARDTGLPKYTGYGYGVNQGMQSNGNGYGMNSGGFGNGYGIGTGLGKKD</sequence>
<dbReference type="PANTHER" id="PTHR40368:SF1">
    <property type="entry name" value="YALI0F14399P"/>
    <property type="match status" value="1"/>
</dbReference>
<keyword evidence="2" id="KW-1133">Transmembrane helix</keyword>
<gene>
    <name evidence="3" type="ORF">EG327_002904</name>
</gene>
<keyword evidence="4" id="KW-1185">Reference proteome</keyword>
<evidence type="ECO:0000256" key="1">
    <source>
        <dbReference type="SAM" id="MobiDB-lite"/>
    </source>
</evidence>
<evidence type="ECO:0000313" key="4">
    <source>
        <dbReference type="Proteomes" id="UP000490939"/>
    </source>
</evidence>
<protein>
    <submittedName>
        <fullName evidence="3">Uncharacterized protein</fullName>
    </submittedName>
</protein>